<evidence type="ECO:0000259" key="2">
    <source>
        <dbReference type="PROSITE" id="PS50966"/>
    </source>
</evidence>
<keyword evidence="1" id="KW-0863">Zinc-finger</keyword>
<dbReference type="KEGG" id="csq:CSCA_2448"/>
<reference evidence="3 4" key="1">
    <citation type="journal article" date="2015" name="J. Biotechnol.">
        <title>Complete genome sequence of a malodorant-producing acetogen, Clostridium scatologenes ATCC 25775(T).</title>
        <authorList>
            <person name="Zhu Z."/>
            <person name="Guo T."/>
            <person name="Zheng H."/>
            <person name="Song T."/>
            <person name="Ouyang P."/>
            <person name="Xie J."/>
        </authorList>
    </citation>
    <scope>NUCLEOTIDE SEQUENCE [LARGE SCALE GENOMIC DNA]</scope>
    <source>
        <strain evidence="3 4">ATCC 25775</strain>
    </source>
</reference>
<evidence type="ECO:0000313" key="3">
    <source>
        <dbReference type="EMBL" id="AKA69573.1"/>
    </source>
</evidence>
<keyword evidence="1" id="KW-0479">Metal-binding</keyword>
<name>A0A0E3JNS2_CLOSL</name>
<evidence type="ECO:0000256" key="1">
    <source>
        <dbReference type="PROSITE-ProRule" id="PRU00325"/>
    </source>
</evidence>
<keyword evidence="4" id="KW-1185">Reference proteome</keyword>
<dbReference type="Proteomes" id="UP000033115">
    <property type="component" value="Chromosome"/>
</dbReference>
<dbReference type="PROSITE" id="PS50966">
    <property type="entry name" value="ZF_SWIM"/>
    <property type="match status" value="1"/>
</dbReference>
<dbReference type="RefSeq" id="WP_029162883.1">
    <property type="nucleotide sequence ID" value="NZ_CP009933.1"/>
</dbReference>
<sequence length="78" mass="8967">MTNLELLVESIRGAQKGRFLHYDNPKNTDEKIVIDIDTNAINIVTIKDEMVDSCTCKDMKPCKHMVITSIKFKIDIRI</sequence>
<feature type="domain" description="SWIM-type" evidence="2">
    <location>
        <begin position="39"/>
        <end position="73"/>
    </location>
</feature>
<dbReference type="GO" id="GO:0008270">
    <property type="term" value="F:zinc ion binding"/>
    <property type="evidence" value="ECO:0007669"/>
    <property type="project" value="UniProtKB-KW"/>
</dbReference>
<dbReference type="AlphaFoldDB" id="A0A0E3JNS2"/>
<dbReference type="HOGENOM" id="CLU_2615840_0_0_9"/>
<gene>
    <name evidence="3" type="ORF">CSCA_2448</name>
</gene>
<proteinExistence type="predicted"/>
<dbReference type="EMBL" id="CP009933">
    <property type="protein sequence ID" value="AKA69573.1"/>
    <property type="molecule type" value="Genomic_DNA"/>
</dbReference>
<protein>
    <submittedName>
        <fullName evidence="3">Zinc finger SWIM domain protein</fullName>
    </submittedName>
</protein>
<evidence type="ECO:0000313" key="4">
    <source>
        <dbReference type="Proteomes" id="UP000033115"/>
    </source>
</evidence>
<keyword evidence="1" id="KW-0862">Zinc</keyword>
<dbReference type="InterPro" id="IPR007527">
    <property type="entry name" value="Znf_SWIM"/>
</dbReference>
<organism evidence="3 4">
    <name type="scientific">Clostridium scatologenes</name>
    <dbReference type="NCBI Taxonomy" id="1548"/>
    <lineage>
        <taxon>Bacteria</taxon>
        <taxon>Bacillati</taxon>
        <taxon>Bacillota</taxon>
        <taxon>Clostridia</taxon>
        <taxon>Eubacteriales</taxon>
        <taxon>Clostridiaceae</taxon>
        <taxon>Clostridium</taxon>
    </lineage>
</organism>
<accession>A0A0E3JNS2</accession>